<dbReference type="InterPro" id="IPR022385">
    <property type="entry name" value="Rhs_assc_core"/>
</dbReference>
<dbReference type="PANTHER" id="PTHR32305">
    <property type="match status" value="1"/>
</dbReference>
<dbReference type="EMBL" id="JAVRIC010000016">
    <property type="protein sequence ID" value="MDT0498073.1"/>
    <property type="molecule type" value="Genomic_DNA"/>
</dbReference>
<organism evidence="1 2">
    <name type="scientific">Banduia mediterranea</name>
    <dbReference type="NCBI Taxonomy" id="3075609"/>
    <lineage>
        <taxon>Bacteria</taxon>
        <taxon>Pseudomonadati</taxon>
        <taxon>Pseudomonadota</taxon>
        <taxon>Gammaproteobacteria</taxon>
        <taxon>Nevskiales</taxon>
        <taxon>Algiphilaceae</taxon>
        <taxon>Banduia</taxon>
    </lineage>
</organism>
<evidence type="ECO:0000313" key="2">
    <source>
        <dbReference type="Proteomes" id="UP001254608"/>
    </source>
</evidence>
<comment type="caution">
    <text evidence="1">The sequence shown here is derived from an EMBL/GenBank/DDBJ whole genome shotgun (WGS) entry which is preliminary data.</text>
</comment>
<dbReference type="Pfam" id="PF05593">
    <property type="entry name" value="RHS_repeat"/>
    <property type="match status" value="1"/>
</dbReference>
<dbReference type="InterPro" id="IPR006530">
    <property type="entry name" value="YD"/>
</dbReference>
<evidence type="ECO:0000313" key="1">
    <source>
        <dbReference type="EMBL" id="MDT0498073.1"/>
    </source>
</evidence>
<keyword evidence="2" id="KW-1185">Reference proteome</keyword>
<dbReference type="RefSeq" id="WP_311365462.1">
    <property type="nucleotide sequence ID" value="NZ_JAVRIC010000016.1"/>
</dbReference>
<dbReference type="PRINTS" id="PR00394">
    <property type="entry name" value="RHSPROTEIN"/>
</dbReference>
<proteinExistence type="predicted"/>
<accession>A0ABU2WKK0</accession>
<protein>
    <submittedName>
        <fullName evidence="1">RHS repeat-associated core domain-containing protein</fullName>
    </submittedName>
</protein>
<sequence length="384" mass="40219">MGATNTTWTLDGNGNWKTHYWSNATDTYVFDGTSNRITSVSGSRSKSFSYDSLKNITNKSGYGGTYSYTYDDFNRLKTVVNGSNTTTYTYDANGQRVQKSGPGGKYSYVYSPNGALLGETANNGTTLNKKYIWLGGELIGLIKGSTLYYVHNDHLGRPEVVTNASKSVVWRASNFAYDRTVTSNSLGGLKLGFPGQYYDAESGLWYNWHRYYDASTGRYLQSDPIGLAGGINTYAYVGGNPVSLVDPSGLWSVEVGAYGGFGGSLIFGQNNSTGQWFIGGALGVGLGGGIGFDPEGATPDGANKQGCLTGTSAGGNVSIGASIPGFDFNLFSAGGAGPLFGGPGARQSNDPNGFFMGDMPNATFGSSLSVSLGGAATIRVVGGI</sequence>
<dbReference type="NCBIfam" id="TIGR01643">
    <property type="entry name" value="YD_repeat_2x"/>
    <property type="match status" value="1"/>
</dbReference>
<dbReference type="InterPro" id="IPR050708">
    <property type="entry name" value="T6SS_VgrG/RHS"/>
</dbReference>
<dbReference type="Proteomes" id="UP001254608">
    <property type="component" value="Unassembled WGS sequence"/>
</dbReference>
<dbReference type="NCBIfam" id="TIGR03696">
    <property type="entry name" value="Rhs_assc_core"/>
    <property type="match status" value="1"/>
</dbReference>
<dbReference type="InterPro" id="IPR031325">
    <property type="entry name" value="RHS_repeat"/>
</dbReference>
<dbReference type="Gene3D" id="2.180.10.10">
    <property type="entry name" value="RHS repeat-associated core"/>
    <property type="match status" value="1"/>
</dbReference>
<reference evidence="1 2" key="1">
    <citation type="submission" date="2023-09" db="EMBL/GenBank/DDBJ databases">
        <authorList>
            <person name="Rey-Velasco X."/>
        </authorList>
    </citation>
    <scope>NUCLEOTIDE SEQUENCE [LARGE SCALE GENOMIC DNA]</scope>
    <source>
        <strain evidence="1 2">W345</strain>
    </source>
</reference>
<name>A0ABU2WKK0_9GAMM</name>
<dbReference type="PANTHER" id="PTHR32305:SF15">
    <property type="entry name" value="PROTEIN RHSA-RELATED"/>
    <property type="match status" value="1"/>
</dbReference>
<gene>
    <name evidence="1" type="ORF">RM530_11965</name>
</gene>